<dbReference type="InterPro" id="IPR000515">
    <property type="entry name" value="MetI-like"/>
</dbReference>
<comment type="similarity">
    <text evidence="2">Belongs to the binding-protein-dependent transport system permease family. CysTW subfamily.</text>
</comment>
<keyword evidence="4" id="KW-1003">Cell membrane</keyword>
<organism evidence="10 11">
    <name type="scientific">Martelella lutilitoris</name>
    <dbReference type="NCBI Taxonomy" id="2583532"/>
    <lineage>
        <taxon>Bacteria</taxon>
        <taxon>Pseudomonadati</taxon>
        <taxon>Pseudomonadota</taxon>
        <taxon>Alphaproteobacteria</taxon>
        <taxon>Hyphomicrobiales</taxon>
        <taxon>Aurantimonadaceae</taxon>
        <taxon>Martelella</taxon>
    </lineage>
</organism>
<evidence type="ECO:0000256" key="1">
    <source>
        <dbReference type="ARBA" id="ARBA00004651"/>
    </source>
</evidence>
<dbReference type="Proteomes" id="UP000596083">
    <property type="component" value="Chromosome"/>
</dbReference>
<evidence type="ECO:0000256" key="8">
    <source>
        <dbReference type="RuleBase" id="RU363032"/>
    </source>
</evidence>
<feature type="transmembrane region" description="Helical" evidence="8">
    <location>
        <begin position="61"/>
        <end position="82"/>
    </location>
</feature>
<proteinExistence type="inferred from homology"/>
<evidence type="ECO:0000256" key="5">
    <source>
        <dbReference type="ARBA" id="ARBA00022692"/>
    </source>
</evidence>
<accession>A0A7T7HJH7</accession>
<dbReference type="Pfam" id="PF00528">
    <property type="entry name" value="BPD_transp_1"/>
    <property type="match status" value="1"/>
</dbReference>
<dbReference type="PROSITE" id="PS50928">
    <property type="entry name" value="ABC_TM1"/>
    <property type="match status" value="1"/>
</dbReference>
<feature type="transmembrane region" description="Helical" evidence="8">
    <location>
        <begin position="245"/>
        <end position="267"/>
    </location>
</feature>
<keyword evidence="3 8" id="KW-0813">Transport</keyword>
<feature type="transmembrane region" description="Helical" evidence="8">
    <location>
        <begin position="147"/>
        <end position="171"/>
    </location>
</feature>
<dbReference type="EMBL" id="CP066786">
    <property type="protein sequence ID" value="QQM30267.1"/>
    <property type="molecule type" value="Genomic_DNA"/>
</dbReference>
<dbReference type="RefSeq" id="WP_200335497.1">
    <property type="nucleotide sequence ID" value="NZ_CP066786.1"/>
</dbReference>
<protein>
    <submittedName>
        <fullName evidence="10">ABC transporter permease</fullName>
    </submittedName>
</protein>
<dbReference type="InterPro" id="IPR035906">
    <property type="entry name" value="MetI-like_sf"/>
</dbReference>
<evidence type="ECO:0000256" key="7">
    <source>
        <dbReference type="ARBA" id="ARBA00023136"/>
    </source>
</evidence>
<evidence type="ECO:0000313" key="11">
    <source>
        <dbReference type="Proteomes" id="UP000596083"/>
    </source>
</evidence>
<sequence length="275" mass="30079">MNTDRAENALLVSPGLLLLALAFFLPIARMLGLSVMAEEGGFTLAHFAQFVSEPYYLGVLWRTIRLSFIITLVSALVGFPLAYIMARTGPRARLWLIIVILLPLMTSVVIRTFGWMVIFERGGIVSGTLYDLGLVKRNFTLMRTETAIVIGMVQVLLPFMTLSILGVITRIDQRLEEAARTMGCNFLQSFRHVVLPLSMPGIAAGSLLAFTLSASSFVTPSLLGGPRLQVLASSIYSSVTQTLDWHFAAAQAVILFLGIALTLIPYFRLTGGRHG</sequence>
<name>A0A7T7HJH7_9HYPH</name>
<dbReference type="PANTHER" id="PTHR42929:SF5">
    <property type="entry name" value="ABC TRANSPORTER PERMEASE PROTEIN"/>
    <property type="match status" value="1"/>
</dbReference>
<evidence type="ECO:0000256" key="4">
    <source>
        <dbReference type="ARBA" id="ARBA00022475"/>
    </source>
</evidence>
<gene>
    <name evidence="10" type="ORF">JET14_18680</name>
</gene>
<feature type="transmembrane region" description="Helical" evidence="8">
    <location>
        <begin position="192"/>
        <end position="218"/>
    </location>
</feature>
<dbReference type="GO" id="GO:0055085">
    <property type="term" value="P:transmembrane transport"/>
    <property type="evidence" value="ECO:0007669"/>
    <property type="project" value="InterPro"/>
</dbReference>
<feature type="transmembrane region" description="Helical" evidence="8">
    <location>
        <begin position="94"/>
        <end position="118"/>
    </location>
</feature>
<dbReference type="KEGG" id="mlut:JET14_18680"/>
<keyword evidence="5 8" id="KW-0812">Transmembrane</keyword>
<dbReference type="SUPFAM" id="SSF161098">
    <property type="entry name" value="MetI-like"/>
    <property type="match status" value="1"/>
</dbReference>
<evidence type="ECO:0000313" key="10">
    <source>
        <dbReference type="EMBL" id="QQM30267.1"/>
    </source>
</evidence>
<dbReference type="GO" id="GO:0005886">
    <property type="term" value="C:plasma membrane"/>
    <property type="evidence" value="ECO:0007669"/>
    <property type="project" value="UniProtKB-SubCell"/>
</dbReference>
<dbReference type="Gene3D" id="1.10.3720.10">
    <property type="entry name" value="MetI-like"/>
    <property type="match status" value="1"/>
</dbReference>
<evidence type="ECO:0000259" key="9">
    <source>
        <dbReference type="PROSITE" id="PS50928"/>
    </source>
</evidence>
<evidence type="ECO:0000256" key="6">
    <source>
        <dbReference type="ARBA" id="ARBA00022989"/>
    </source>
</evidence>
<dbReference type="PANTHER" id="PTHR42929">
    <property type="entry name" value="INNER MEMBRANE ABC TRANSPORTER PERMEASE PROTEIN YDCU-RELATED-RELATED"/>
    <property type="match status" value="1"/>
</dbReference>
<comment type="subcellular location">
    <subcellularLocation>
        <location evidence="1 8">Cell membrane</location>
        <topology evidence="1 8">Multi-pass membrane protein</topology>
    </subcellularLocation>
</comment>
<keyword evidence="6 8" id="KW-1133">Transmembrane helix</keyword>
<keyword evidence="7 8" id="KW-0472">Membrane</keyword>
<reference evidence="10 11" key="1">
    <citation type="submission" date="2020-12" db="EMBL/GenBank/DDBJ databases">
        <authorList>
            <person name="Zheng R.K."/>
            <person name="Sun C.M."/>
        </authorList>
    </citation>
    <scope>NUCLEOTIDE SEQUENCE [LARGE SCALE GENOMIC DNA]</scope>
    <source>
        <strain evidence="10 11">ZRK001</strain>
    </source>
</reference>
<evidence type="ECO:0000256" key="3">
    <source>
        <dbReference type="ARBA" id="ARBA00022448"/>
    </source>
</evidence>
<evidence type="ECO:0000256" key="2">
    <source>
        <dbReference type="ARBA" id="ARBA00007069"/>
    </source>
</evidence>
<dbReference type="AlphaFoldDB" id="A0A7T7HJH7"/>
<dbReference type="CDD" id="cd06261">
    <property type="entry name" value="TM_PBP2"/>
    <property type="match status" value="1"/>
</dbReference>
<feature type="domain" description="ABC transmembrane type-1" evidence="9">
    <location>
        <begin position="60"/>
        <end position="265"/>
    </location>
</feature>